<dbReference type="NCBIfam" id="TIGR00714">
    <property type="entry name" value="hscB"/>
    <property type="match status" value="1"/>
</dbReference>
<comment type="function">
    <text evidence="1">Co-chaperone involved in the maturation of iron-sulfur cluster-containing proteins. Seems to help targeting proteins to be folded toward HscA.</text>
</comment>
<name>A0A7W9W7R7_ARMRO</name>
<dbReference type="GO" id="GO:0001671">
    <property type="term" value="F:ATPase activator activity"/>
    <property type="evidence" value="ECO:0007669"/>
    <property type="project" value="InterPro"/>
</dbReference>
<proteinExistence type="predicted"/>
<dbReference type="PANTHER" id="PTHR14021">
    <property type="entry name" value="IRON-SULFUR CLUSTER CO-CHAPERONE PROTEIN HSCB"/>
    <property type="match status" value="1"/>
</dbReference>
<dbReference type="GO" id="GO:0044571">
    <property type="term" value="P:[2Fe-2S] cluster assembly"/>
    <property type="evidence" value="ECO:0007669"/>
    <property type="project" value="InterPro"/>
</dbReference>
<dbReference type="InterPro" id="IPR009073">
    <property type="entry name" value="HscB_oligo_C"/>
</dbReference>
<dbReference type="GO" id="GO:0051259">
    <property type="term" value="P:protein complex oligomerization"/>
    <property type="evidence" value="ECO:0007669"/>
    <property type="project" value="InterPro"/>
</dbReference>
<dbReference type="Gene3D" id="1.10.287.110">
    <property type="entry name" value="DnaJ domain"/>
    <property type="match status" value="1"/>
</dbReference>
<dbReference type="CDD" id="cd06257">
    <property type="entry name" value="DnaJ"/>
    <property type="match status" value="1"/>
</dbReference>
<organism evidence="3 4">
    <name type="scientific">Armatimonas rosea</name>
    <dbReference type="NCBI Taxonomy" id="685828"/>
    <lineage>
        <taxon>Bacteria</taxon>
        <taxon>Bacillati</taxon>
        <taxon>Armatimonadota</taxon>
        <taxon>Armatimonadia</taxon>
        <taxon>Armatimonadales</taxon>
        <taxon>Armatimonadaceae</taxon>
        <taxon>Armatimonas</taxon>
    </lineage>
</organism>
<sequence>MSEFLDPTASYLEILGVGAAASDEQLATQFRMLSRRFHPDRFAAADTATQDDALTSTALVNDAYRTLRDPFSRAEYLLRRERSVKLGEMRDAKPPKELFATVMELQEALMEFQDGDESQRSSLEAARVEFSEAYDALRARLGELFLAYDAGDVQTALDGMQEVASTRGYLRRVLDNLNKTLG</sequence>
<dbReference type="PANTHER" id="PTHR14021:SF15">
    <property type="entry name" value="IRON-SULFUR CLUSTER CO-CHAPERONE PROTEIN HSCB"/>
    <property type="match status" value="1"/>
</dbReference>
<evidence type="ECO:0000259" key="2">
    <source>
        <dbReference type="PROSITE" id="PS50076"/>
    </source>
</evidence>
<dbReference type="RefSeq" id="WP_184199994.1">
    <property type="nucleotide sequence ID" value="NZ_JACHGW010000003.1"/>
</dbReference>
<evidence type="ECO:0000313" key="4">
    <source>
        <dbReference type="Proteomes" id="UP000520814"/>
    </source>
</evidence>
<keyword evidence="4" id="KW-1185">Reference proteome</keyword>
<dbReference type="EMBL" id="JACHGW010000003">
    <property type="protein sequence ID" value="MBB6051963.1"/>
    <property type="molecule type" value="Genomic_DNA"/>
</dbReference>
<dbReference type="InterPro" id="IPR036869">
    <property type="entry name" value="J_dom_sf"/>
</dbReference>
<comment type="caution">
    <text evidence="3">The sequence shown here is derived from an EMBL/GenBank/DDBJ whole genome shotgun (WGS) entry which is preliminary data.</text>
</comment>
<dbReference type="InterPro" id="IPR001623">
    <property type="entry name" value="DnaJ_domain"/>
</dbReference>
<protein>
    <submittedName>
        <fullName evidence="3">Molecular chaperone HscB</fullName>
    </submittedName>
</protein>
<gene>
    <name evidence="3" type="ORF">HNQ39_003773</name>
</gene>
<dbReference type="AlphaFoldDB" id="A0A7W9W7R7"/>
<accession>A0A7W9W7R7</accession>
<dbReference type="PROSITE" id="PS50076">
    <property type="entry name" value="DNAJ_2"/>
    <property type="match status" value="1"/>
</dbReference>
<dbReference type="PRINTS" id="PR00625">
    <property type="entry name" value="JDOMAIN"/>
</dbReference>
<dbReference type="SUPFAM" id="SSF46565">
    <property type="entry name" value="Chaperone J-domain"/>
    <property type="match status" value="1"/>
</dbReference>
<dbReference type="Pfam" id="PF07743">
    <property type="entry name" value="HSCB_C"/>
    <property type="match status" value="1"/>
</dbReference>
<feature type="domain" description="J" evidence="2">
    <location>
        <begin position="10"/>
        <end position="80"/>
    </location>
</feature>
<evidence type="ECO:0000313" key="3">
    <source>
        <dbReference type="EMBL" id="MBB6051963.1"/>
    </source>
</evidence>
<dbReference type="InterPro" id="IPR004640">
    <property type="entry name" value="HscB"/>
</dbReference>
<dbReference type="GO" id="GO:0051087">
    <property type="term" value="F:protein-folding chaperone binding"/>
    <property type="evidence" value="ECO:0007669"/>
    <property type="project" value="InterPro"/>
</dbReference>
<dbReference type="Proteomes" id="UP000520814">
    <property type="component" value="Unassembled WGS sequence"/>
</dbReference>
<evidence type="ECO:0000256" key="1">
    <source>
        <dbReference type="ARBA" id="ARBA00025596"/>
    </source>
</evidence>
<reference evidence="3 4" key="1">
    <citation type="submission" date="2020-08" db="EMBL/GenBank/DDBJ databases">
        <title>Genomic Encyclopedia of Type Strains, Phase IV (KMG-IV): sequencing the most valuable type-strain genomes for metagenomic binning, comparative biology and taxonomic classification.</title>
        <authorList>
            <person name="Goeker M."/>
        </authorList>
    </citation>
    <scope>NUCLEOTIDE SEQUENCE [LARGE SCALE GENOMIC DNA]</scope>
    <source>
        <strain evidence="3 4">DSM 23562</strain>
    </source>
</reference>
<dbReference type="SMART" id="SM00271">
    <property type="entry name" value="DnaJ"/>
    <property type="match status" value="1"/>
</dbReference>
<dbReference type="Pfam" id="PF00226">
    <property type="entry name" value="DnaJ"/>
    <property type="match status" value="1"/>
</dbReference>